<dbReference type="Pfam" id="PF00642">
    <property type="entry name" value="zf-CCCH"/>
    <property type="match status" value="1"/>
</dbReference>
<evidence type="ECO:0000313" key="9">
    <source>
        <dbReference type="Proteomes" id="UP001605036"/>
    </source>
</evidence>
<evidence type="ECO:0000256" key="3">
    <source>
        <dbReference type="ARBA" id="ARBA00022833"/>
    </source>
</evidence>
<feature type="region of interest" description="Disordered" evidence="5">
    <location>
        <begin position="268"/>
        <end position="296"/>
    </location>
</feature>
<organism evidence="8 9">
    <name type="scientific">Riccia fluitans</name>
    <dbReference type="NCBI Taxonomy" id="41844"/>
    <lineage>
        <taxon>Eukaryota</taxon>
        <taxon>Viridiplantae</taxon>
        <taxon>Streptophyta</taxon>
        <taxon>Embryophyta</taxon>
        <taxon>Marchantiophyta</taxon>
        <taxon>Marchantiopsida</taxon>
        <taxon>Marchantiidae</taxon>
        <taxon>Marchantiales</taxon>
        <taxon>Ricciaceae</taxon>
        <taxon>Riccia</taxon>
    </lineage>
</organism>
<comment type="caution">
    <text evidence="8">The sequence shown here is derived from an EMBL/GenBank/DDBJ whole genome shotgun (WGS) entry which is preliminary data.</text>
</comment>
<proteinExistence type="predicted"/>
<dbReference type="PROSITE" id="PS50103">
    <property type="entry name" value="ZF_C3H1"/>
    <property type="match status" value="1"/>
</dbReference>
<keyword evidence="3 4" id="KW-0862">Zinc</keyword>
<dbReference type="InterPro" id="IPR001841">
    <property type="entry name" value="Znf_RING"/>
</dbReference>
<dbReference type="SUPFAM" id="SSF57850">
    <property type="entry name" value="RING/U-box"/>
    <property type="match status" value="1"/>
</dbReference>
<keyword evidence="2 4" id="KW-0863">Zinc-finger</keyword>
<dbReference type="FunFam" id="4.10.1000.10:FF:000014">
    <property type="entry name" value="Zinc finger CCCH domain-containing protein 1"/>
    <property type="match status" value="1"/>
</dbReference>
<dbReference type="EMBL" id="JBHFFA010000004">
    <property type="protein sequence ID" value="KAL2629381.1"/>
    <property type="molecule type" value="Genomic_DNA"/>
</dbReference>
<name>A0ABD1YF27_9MARC</name>
<feature type="domain" description="C3H1-type" evidence="7">
    <location>
        <begin position="227"/>
        <end position="255"/>
    </location>
</feature>
<feature type="domain" description="RING-type" evidence="6">
    <location>
        <begin position="304"/>
        <end position="342"/>
    </location>
</feature>
<dbReference type="SUPFAM" id="SSF90229">
    <property type="entry name" value="CCCH zinc finger"/>
    <property type="match status" value="1"/>
</dbReference>
<dbReference type="SMART" id="SM00356">
    <property type="entry name" value="ZnF_C3H1"/>
    <property type="match status" value="1"/>
</dbReference>
<evidence type="ECO:0000256" key="5">
    <source>
        <dbReference type="SAM" id="MobiDB-lite"/>
    </source>
</evidence>
<dbReference type="InterPro" id="IPR000571">
    <property type="entry name" value="Znf_CCCH"/>
</dbReference>
<accession>A0ABD1YF27</accession>
<dbReference type="CDD" id="cd16539">
    <property type="entry name" value="RING-HC_RNF113A_B"/>
    <property type="match status" value="1"/>
</dbReference>
<dbReference type="Proteomes" id="UP001605036">
    <property type="component" value="Unassembled WGS sequence"/>
</dbReference>
<dbReference type="PROSITE" id="PS00518">
    <property type="entry name" value="ZF_RING_1"/>
    <property type="match status" value="1"/>
</dbReference>
<feature type="compositionally biased region" description="Acidic residues" evidence="5">
    <location>
        <begin position="283"/>
        <end position="296"/>
    </location>
</feature>
<dbReference type="Gene3D" id="3.30.40.10">
    <property type="entry name" value="Zinc/RING finger domain, C3HC4 (zinc finger)"/>
    <property type="match status" value="1"/>
</dbReference>
<evidence type="ECO:0000259" key="7">
    <source>
        <dbReference type="PROSITE" id="PS50103"/>
    </source>
</evidence>
<dbReference type="InterPro" id="IPR039971">
    <property type="entry name" value="CWC24-like"/>
</dbReference>
<keyword evidence="1 4" id="KW-0479">Metal-binding</keyword>
<feature type="zinc finger region" description="C3H1-type" evidence="4">
    <location>
        <begin position="227"/>
        <end position="255"/>
    </location>
</feature>
<evidence type="ECO:0000259" key="6">
    <source>
        <dbReference type="PROSITE" id="PS50089"/>
    </source>
</evidence>
<dbReference type="PANTHER" id="PTHR12930">
    <property type="entry name" value="ZINC FINGER PROTEIN 183"/>
    <property type="match status" value="1"/>
</dbReference>
<dbReference type="FunFam" id="3.30.40.10:FF:000045">
    <property type="entry name" value="RING finger protein 113A"/>
    <property type="match status" value="1"/>
</dbReference>
<protein>
    <submittedName>
        <fullName evidence="8">Uncharacterized protein</fullName>
    </submittedName>
</protein>
<dbReference type="PANTHER" id="PTHR12930:SF0">
    <property type="entry name" value="RING FINGER PROTEIN 113B"/>
    <property type="match status" value="1"/>
</dbReference>
<evidence type="ECO:0000256" key="1">
    <source>
        <dbReference type="ARBA" id="ARBA00022723"/>
    </source>
</evidence>
<dbReference type="AlphaFoldDB" id="A0ABD1YF27"/>
<sequence>MWSVCQGKRKNATRKATLKFPIRRVNTDRRLIISGVKNMADASESDTAPCTFLKKSVRNKNIRKRTTGDAEDEDEDVGVVQKSKVGRKADGRLEFSTGNVSAKKQVAEEESKEAQKVGPEKEEKRIFYYESSREIQTQDDSRATATLETETAFDRDARAIRERVLKQADEALKGNSSSSSKVYKGINAYTDHKAGFRREHTIAGEKAGGAHGPLRASAHIRWSVRFDYQPDICKDYKETGYCGYGDSCKFMHDRGDYKSGWQMEKEWDESQKRKKDRIAQGIADEEQEPKDDDSDEDDELPFACFICRQPFKEPVMTHCKHYFCEHCALKHHARNKHCFVCNKPTNGVFNTAHAILKKMKEAKAAEEEEKGNPIHRISTAEVELYELKSLRAAHNIQPVGDSPSPFDLAEAILKTFIFFSSCCYFRKICEFALSREVFLSLAVSSILDRVNRRPPIVRETQQLILGKSGKVV</sequence>
<evidence type="ECO:0000256" key="2">
    <source>
        <dbReference type="ARBA" id="ARBA00022771"/>
    </source>
</evidence>
<dbReference type="SMART" id="SM00184">
    <property type="entry name" value="RING"/>
    <property type="match status" value="1"/>
</dbReference>
<dbReference type="PROSITE" id="PS50089">
    <property type="entry name" value="ZF_RING_2"/>
    <property type="match status" value="1"/>
</dbReference>
<gene>
    <name evidence="8" type="ORF">R1flu_014067</name>
</gene>
<dbReference type="Pfam" id="PF13920">
    <property type="entry name" value="zf-C3HC4_3"/>
    <property type="match status" value="1"/>
</dbReference>
<dbReference type="InterPro" id="IPR013083">
    <property type="entry name" value="Znf_RING/FYVE/PHD"/>
</dbReference>
<dbReference type="InterPro" id="IPR036855">
    <property type="entry name" value="Znf_CCCH_sf"/>
</dbReference>
<reference evidence="8 9" key="1">
    <citation type="submission" date="2024-09" db="EMBL/GenBank/DDBJ databases">
        <title>Chromosome-scale assembly of Riccia fluitans.</title>
        <authorList>
            <person name="Paukszto L."/>
            <person name="Sawicki J."/>
            <person name="Karawczyk K."/>
            <person name="Piernik-Szablinska J."/>
            <person name="Szczecinska M."/>
            <person name="Mazdziarz M."/>
        </authorList>
    </citation>
    <scope>NUCLEOTIDE SEQUENCE [LARGE SCALE GENOMIC DNA]</scope>
    <source>
        <strain evidence="8">Rf_01</strain>
        <tissue evidence="8">Aerial parts of the thallus</tissue>
    </source>
</reference>
<dbReference type="Gene3D" id="4.10.1000.10">
    <property type="entry name" value="Zinc finger, CCCH-type"/>
    <property type="match status" value="1"/>
</dbReference>
<evidence type="ECO:0000313" key="8">
    <source>
        <dbReference type="EMBL" id="KAL2629381.1"/>
    </source>
</evidence>
<dbReference type="InterPro" id="IPR017907">
    <property type="entry name" value="Znf_RING_CS"/>
</dbReference>
<dbReference type="GO" id="GO:0008270">
    <property type="term" value="F:zinc ion binding"/>
    <property type="evidence" value="ECO:0007669"/>
    <property type="project" value="UniProtKB-KW"/>
</dbReference>
<keyword evidence="9" id="KW-1185">Reference proteome</keyword>
<evidence type="ECO:0000256" key="4">
    <source>
        <dbReference type="PROSITE-ProRule" id="PRU00723"/>
    </source>
</evidence>